<comment type="caution">
    <text evidence="1">The sequence shown here is derived from an EMBL/GenBank/DDBJ whole genome shotgun (WGS) entry which is preliminary data.</text>
</comment>
<name>A0A2P6NYR0_9EUKA</name>
<dbReference type="InParanoid" id="A0A2P6NYR0"/>
<keyword evidence="2" id="KW-1185">Reference proteome</keyword>
<dbReference type="EMBL" id="MDYQ01000005">
    <property type="protein sequence ID" value="PRP89072.1"/>
    <property type="molecule type" value="Genomic_DNA"/>
</dbReference>
<sequence length="68" mass="7701">MAGGDVEVRLTISQQDSDAASLEPRQRGQGQDNLFQVFVREIDPGLCSFWWRSGLVLCPQSNFFVLKR</sequence>
<gene>
    <name evidence="1" type="ORF">PROFUN_01792</name>
</gene>
<reference evidence="1 2" key="1">
    <citation type="journal article" date="2018" name="Genome Biol. Evol.">
        <title>Multiple Roots of Fruiting Body Formation in Amoebozoa.</title>
        <authorList>
            <person name="Hillmann F."/>
            <person name="Forbes G."/>
            <person name="Novohradska S."/>
            <person name="Ferling I."/>
            <person name="Riege K."/>
            <person name="Groth M."/>
            <person name="Westermann M."/>
            <person name="Marz M."/>
            <person name="Spaller T."/>
            <person name="Winckler T."/>
            <person name="Schaap P."/>
            <person name="Glockner G."/>
        </authorList>
    </citation>
    <scope>NUCLEOTIDE SEQUENCE [LARGE SCALE GENOMIC DNA]</scope>
    <source>
        <strain evidence="1 2">Jena</strain>
    </source>
</reference>
<protein>
    <submittedName>
        <fullName evidence="1">Uncharacterized protein</fullName>
    </submittedName>
</protein>
<organism evidence="1 2">
    <name type="scientific">Planoprotostelium fungivorum</name>
    <dbReference type="NCBI Taxonomy" id="1890364"/>
    <lineage>
        <taxon>Eukaryota</taxon>
        <taxon>Amoebozoa</taxon>
        <taxon>Evosea</taxon>
        <taxon>Variosea</taxon>
        <taxon>Cavosteliida</taxon>
        <taxon>Cavosteliaceae</taxon>
        <taxon>Planoprotostelium</taxon>
    </lineage>
</organism>
<dbReference type="Proteomes" id="UP000241769">
    <property type="component" value="Unassembled WGS sequence"/>
</dbReference>
<dbReference type="AlphaFoldDB" id="A0A2P6NYR0"/>
<evidence type="ECO:0000313" key="2">
    <source>
        <dbReference type="Proteomes" id="UP000241769"/>
    </source>
</evidence>
<accession>A0A2P6NYR0</accession>
<proteinExistence type="predicted"/>
<evidence type="ECO:0000313" key="1">
    <source>
        <dbReference type="EMBL" id="PRP89072.1"/>
    </source>
</evidence>